<feature type="compositionally biased region" description="Basic and acidic residues" evidence="2">
    <location>
        <begin position="219"/>
        <end position="231"/>
    </location>
</feature>
<name>A0A6G1JHE2_9PLEO</name>
<dbReference type="OrthoDB" id="3793181at2759"/>
<evidence type="ECO:0000313" key="3">
    <source>
        <dbReference type="EMBL" id="KAF2689595.1"/>
    </source>
</evidence>
<gene>
    <name evidence="3" type="ORF">K458DRAFT_413864</name>
</gene>
<dbReference type="AlphaFoldDB" id="A0A6G1JHE2"/>
<reference evidence="3" key="1">
    <citation type="journal article" date="2020" name="Stud. Mycol.">
        <title>101 Dothideomycetes genomes: a test case for predicting lifestyles and emergence of pathogens.</title>
        <authorList>
            <person name="Haridas S."/>
            <person name="Albert R."/>
            <person name="Binder M."/>
            <person name="Bloem J."/>
            <person name="Labutti K."/>
            <person name="Salamov A."/>
            <person name="Andreopoulos B."/>
            <person name="Baker S."/>
            <person name="Barry K."/>
            <person name="Bills G."/>
            <person name="Bluhm B."/>
            <person name="Cannon C."/>
            <person name="Castanera R."/>
            <person name="Culley D."/>
            <person name="Daum C."/>
            <person name="Ezra D."/>
            <person name="Gonzalez J."/>
            <person name="Henrissat B."/>
            <person name="Kuo A."/>
            <person name="Liang C."/>
            <person name="Lipzen A."/>
            <person name="Lutzoni F."/>
            <person name="Magnuson J."/>
            <person name="Mondo S."/>
            <person name="Nolan M."/>
            <person name="Ohm R."/>
            <person name="Pangilinan J."/>
            <person name="Park H.-J."/>
            <person name="Ramirez L."/>
            <person name="Alfaro M."/>
            <person name="Sun H."/>
            <person name="Tritt A."/>
            <person name="Yoshinaga Y."/>
            <person name="Zwiers L.-H."/>
            <person name="Turgeon B."/>
            <person name="Goodwin S."/>
            <person name="Spatafora J."/>
            <person name="Crous P."/>
            <person name="Grigoriev I."/>
        </authorList>
    </citation>
    <scope>NUCLEOTIDE SEQUENCE</scope>
    <source>
        <strain evidence="3">CBS 122367</strain>
    </source>
</reference>
<protein>
    <submittedName>
        <fullName evidence="3">Uncharacterized protein</fullName>
    </submittedName>
</protein>
<dbReference type="EMBL" id="MU005572">
    <property type="protein sequence ID" value="KAF2689595.1"/>
    <property type="molecule type" value="Genomic_DNA"/>
</dbReference>
<evidence type="ECO:0000256" key="2">
    <source>
        <dbReference type="SAM" id="MobiDB-lite"/>
    </source>
</evidence>
<feature type="compositionally biased region" description="Polar residues" evidence="2">
    <location>
        <begin position="78"/>
        <end position="89"/>
    </location>
</feature>
<feature type="compositionally biased region" description="Basic and acidic residues" evidence="2">
    <location>
        <begin position="61"/>
        <end position="77"/>
    </location>
</feature>
<feature type="compositionally biased region" description="Low complexity" evidence="2">
    <location>
        <begin position="370"/>
        <end position="382"/>
    </location>
</feature>
<accession>A0A6G1JHE2</accession>
<feature type="compositionally biased region" description="Polar residues" evidence="2">
    <location>
        <begin position="313"/>
        <end position="331"/>
    </location>
</feature>
<feature type="compositionally biased region" description="Polar residues" evidence="2">
    <location>
        <begin position="207"/>
        <end position="218"/>
    </location>
</feature>
<feature type="region of interest" description="Disordered" evidence="2">
    <location>
        <begin position="1"/>
        <end position="154"/>
    </location>
</feature>
<feature type="region of interest" description="Disordered" evidence="2">
    <location>
        <begin position="369"/>
        <end position="420"/>
    </location>
</feature>
<feature type="compositionally biased region" description="Basic and acidic residues" evidence="2">
    <location>
        <begin position="243"/>
        <end position="253"/>
    </location>
</feature>
<keyword evidence="1" id="KW-0175">Coiled coil</keyword>
<feature type="compositionally biased region" description="Polar residues" evidence="2">
    <location>
        <begin position="1"/>
        <end position="18"/>
    </location>
</feature>
<feature type="region of interest" description="Disordered" evidence="2">
    <location>
        <begin position="204"/>
        <end position="231"/>
    </location>
</feature>
<feature type="coiled-coil region" evidence="1">
    <location>
        <begin position="540"/>
        <end position="598"/>
    </location>
</feature>
<evidence type="ECO:0000256" key="1">
    <source>
        <dbReference type="SAM" id="Coils"/>
    </source>
</evidence>
<feature type="compositionally biased region" description="Polar residues" evidence="2">
    <location>
        <begin position="144"/>
        <end position="154"/>
    </location>
</feature>
<feature type="region of interest" description="Disordered" evidence="2">
    <location>
        <begin position="312"/>
        <end position="339"/>
    </location>
</feature>
<feature type="region of interest" description="Disordered" evidence="2">
    <location>
        <begin position="450"/>
        <end position="527"/>
    </location>
</feature>
<keyword evidence="4" id="KW-1185">Reference proteome</keyword>
<feature type="compositionally biased region" description="Polar residues" evidence="2">
    <location>
        <begin position="488"/>
        <end position="504"/>
    </location>
</feature>
<organism evidence="3 4">
    <name type="scientific">Lentithecium fluviatile CBS 122367</name>
    <dbReference type="NCBI Taxonomy" id="1168545"/>
    <lineage>
        <taxon>Eukaryota</taxon>
        <taxon>Fungi</taxon>
        <taxon>Dikarya</taxon>
        <taxon>Ascomycota</taxon>
        <taxon>Pezizomycotina</taxon>
        <taxon>Dothideomycetes</taxon>
        <taxon>Pleosporomycetidae</taxon>
        <taxon>Pleosporales</taxon>
        <taxon>Massarineae</taxon>
        <taxon>Lentitheciaceae</taxon>
        <taxon>Lentithecium</taxon>
    </lineage>
</organism>
<feature type="compositionally biased region" description="Low complexity" evidence="2">
    <location>
        <begin position="392"/>
        <end position="417"/>
    </location>
</feature>
<proteinExistence type="predicted"/>
<dbReference type="Proteomes" id="UP000799291">
    <property type="component" value="Unassembled WGS sequence"/>
</dbReference>
<feature type="region of interest" description="Disordered" evidence="2">
    <location>
        <begin position="243"/>
        <end position="263"/>
    </location>
</feature>
<evidence type="ECO:0000313" key="4">
    <source>
        <dbReference type="Proteomes" id="UP000799291"/>
    </source>
</evidence>
<sequence length="608" mass="67934">MAAETRSSSSVLPRSGNTDALHRSGPPRTGQPVLKAVNNPGMNRNALRERRRTLQTISELSPHDATEWNDPLPKERSNVPTGPTLSSISVKRDRRRSLPIQATSSRHELRTTPSILVTPTDAPTLYRSLTDPSNRRRDSSRQSGQDFELSTRSNPNRLSASSFVCCRHSQDPPLFSIAEGTQADVRRLKYTVGYPTPYFKQNETRTKQSIQSANGQTRHSGDWNARREQERVNREQAIIAAKARREEEGHIDGRSPSALPSLPPFSTAKAKETHIKRQGSQKQFFPHAQHINDSYTQDLLNRRASYGRITGHVNGNQNVRLTPKRASTSGHHPSIHQHGVLHRSHTVASEPSRTCHADLAVLAMPQLGRASSSQSLAPSTSQGRYRSNRTKSNSSLTPSPISASSSSIQSNPSGVSNGITQTPRLYLSSVPRYCDKQQISKGRLEAFPTLPDIPSLDAPSALTSHPANPNAKPRRYSQSSQRSRRSSLTQGPSRPQSQHDSQPSMPELKATNDTSGIIHRENPDKQGLLRVVSMPQDMTLLQKREKMLQSKAEKEKLELEKMTREKAREKVKERVRRANELEEEKEKALVKVEQKKRRRNLFCGLFGD</sequence>